<dbReference type="Gene3D" id="2.40.70.10">
    <property type="entry name" value="Acid Proteases"/>
    <property type="match status" value="1"/>
</dbReference>
<evidence type="ECO:0000313" key="1">
    <source>
        <dbReference type="EMBL" id="TBU06189.1"/>
    </source>
</evidence>
<accession>A0A4Q9LDX3</accession>
<dbReference type="EMBL" id="PITI01000496">
    <property type="protein sequence ID" value="TBU06189.1"/>
    <property type="molecule type" value="Genomic_DNA"/>
</dbReference>
<dbReference type="VEuPathDB" id="MicrosporidiaDB:CWI39_1484p0010"/>
<dbReference type="AlphaFoldDB" id="A0A4Q9LDX3"/>
<dbReference type="VEuPathDB" id="MicrosporidiaDB:CWI39_0187p0040"/>
<reference evidence="1 2" key="1">
    <citation type="submission" date="2017-12" db="EMBL/GenBank/DDBJ databases">
        <authorList>
            <person name="Pombert J.-F."/>
            <person name="Haag K.L."/>
            <person name="Ebert D."/>
        </authorList>
    </citation>
    <scope>NUCLEOTIDE SEQUENCE [LARGE SCALE GENOMIC DNA]</scope>
    <source>
        <strain evidence="1">BE-OM-2</strain>
    </source>
</reference>
<dbReference type="VEuPathDB" id="MicrosporidiaDB:CWI36_0496p0010"/>
<comment type="caution">
    <text evidence="1">The sequence shown here is derived from an EMBL/GenBank/DDBJ whole genome shotgun (WGS) entry which is preliminary data.</text>
</comment>
<organism evidence="1 2">
    <name type="scientific">Hamiltosporidium magnivora</name>
    <dbReference type="NCBI Taxonomy" id="148818"/>
    <lineage>
        <taxon>Eukaryota</taxon>
        <taxon>Fungi</taxon>
        <taxon>Fungi incertae sedis</taxon>
        <taxon>Microsporidia</taxon>
        <taxon>Dubosqiidae</taxon>
        <taxon>Hamiltosporidium</taxon>
    </lineage>
</organism>
<name>A0A4Q9LDX3_9MICR</name>
<dbReference type="InterPro" id="IPR021109">
    <property type="entry name" value="Peptidase_aspartic_dom_sf"/>
</dbReference>
<sequence length="286" mass="33360">MLDNINHSWIRNIKIERFSKAVQQRLHSGIAGSRLFNIFRSNIPKNLNTCIDDLINIYNVIKEVADNGLFYEMHPFFMPIELANISLSKNLFNLLVKLYSKEEVEHLKNNKQMGPISYKFIDDEDYKESLTKTILCLRNTMPHHKTLKPYGFMMNFSKNEYKRKLEETFIKGLGENTELELIKQRLWNKSLKEVISYLETLETGLLTIFGKCSSQISDKKAIIDLVLNEKNSYNTEFYVLKDSPIEILLGNEFLINNKAVLDFKDKKLTICGVKYHLIGSEKDTEE</sequence>
<keyword evidence="2" id="KW-1185">Reference proteome</keyword>
<protein>
    <submittedName>
        <fullName evidence="1">Uncharacterized protein</fullName>
    </submittedName>
</protein>
<evidence type="ECO:0000313" key="2">
    <source>
        <dbReference type="Proteomes" id="UP000291404"/>
    </source>
</evidence>
<dbReference type="Proteomes" id="UP000291404">
    <property type="component" value="Unassembled WGS sequence"/>
</dbReference>
<proteinExistence type="predicted"/>
<gene>
    <name evidence="1" type="ORF">CWI36_0496p0010</name>
</gene>